<gene>
    <name evidence="2" type="ORF">ABVK25_000446</name>
</gene>
<protein>
    <submittedName>
        <fullName evidence="2">Uncharacterized protein</fullName>
    </submittedName>
</protein>
<feature type="region of interest" description="Disordered" evidence="1">
    <location>
        <begin position="1"/>
        <end position="80"/>
    </location>
</feature>
<feature type="compositionally biased region" description="Acidic residues" evidence="1">
    <location>
        <begin position="165"/>
        <end position="195"/>
    </location>
</feature>
<feature type="compositionally biased region" description="Basic and acidic residues" evidence="1">
    <location>
        <begin position="62"/>
        <end position="73"/>
    </location>
</feature>
<reference evidence="2 3" key="1">
    <citation type="submission" date="2024-09" db="EMBL/GenBank/DDBJ databases">
        <title>Rethinking Asexuality: The Enigmatic Case of Functional Sexual Genes in Lepraria (Stereocaulaceae).</title>
        <authorList>
            <person name="Doellman M."/>
            <person name="Sun Y."/>
            <person name="Barcenas-Pena A."/>
            <person name="Lumbsch H.T."/>
            <person name="Grewe F."/>
        </authorList>
    </citation>
    <scope>NUCLEOTIDE SEQUENCE [LARGE SCALE GENOMIC DNA]</scope>
    <source>
        <strain evidence="2 3">Grewe 0041</strain>
    </source>
</reference>
<evidence type="ECO:0000256" key="1">
    <source>
        <dbReference type="SAM" id="MobiDB-lite"/>
    </source>
</evidence>
<sequence length="276" mass="30747">MLVEWPPIGSNRLIHSSKARASDQQSYPSTVGYFSPSKPFRKSSNSSKSADAAPRKYLKRSRTQEDADNQEHVQRKKRRLRLDLVTSRLSKPYATPTTHIVGSTHPRVGVWARQKFSGGKLLRKAATLNSIAMKRKREIEKVEMRGPTNLVLSRETSNHSGLEMDTSEYDEFDREDNNLDYDGDDTDEEVDEDNGIDGSQSIYSDFNMLDSSDSASEFCDASYSFDSLNTGYQYAVDPGGKAIDLVMENERHDEVSIAPAGSGFSGRFLPSAVIGV</sequence>
<organism evidence="2 3">
    <name type="scientific">Lepraria finkii</name>
    <dbReference type="NCBI Taxonomy" id="1340010"/>
    <lineage>
        <taxon>Eukaryota</taxon>
        <taxon>Fungi</taxon>
        <taxon>Dikarya</taxon>
        <taxon>Ascomycota</taxon>
        <taxon>Pezizomycotina</taxon>
        <taxon>Lecanoromycetes</taxon>
        <taxon>OSLEUM clade</taxon>
        <taxon>Lecanoromycetidae</taxon>
        <taxon>Lecanorales</taxon>
        <taxon>Lecanorineae</taxon>
        <taxon>Stereocaulaceae</taxon>
        <taxon>Lepraria</taxon>
    </lineage>
</organism>
<evidence type="ECO:0000313" key="2">
    <source>
        <dbReference type="EMBL" id="KAL2059154.1"/>
    </source>
</evidence>
<feature type="region of interest" description="Disordered" evidence="1">
    <location>
        <begin position="156"/>
        <end position="195"/>
    </location>
</feature>
<evidence type="ECO:0000313" key="3">
    <source>
        <dbReference type="Proteomes" id="UP001590951"/>
    </source>
</evidence>
<dbReference type="EMBL" id="JBHFEH010000001">
    <property type="protein sequence ID" value="KAL2059154.1"/>
    <property type="molecule type" value="Genomic_DNA"/>
</dbReference>
<feature type="compositionally biased region" description="Low complexity" evidence="1">
    <location>
        <begin position="35"/>
        <end position="52"/>
    </location>
</feature>
<proteinExistence type="predicted"/>
<comment type="caution">
    <text evidence="2">The sequence shown here is derived from an EMBL/GenBank/DDBJ whole genome shotgun (WGS) entry which is preliminary data.</text>
</comment>
<name>A0ABR4BMX3_9LECA</name>
<dbReference type="Proteomes" id="UP001590951">
    <property type="component" value="Unassembled WGS sequence"/>
</dbReference>
<accession>A0ABR4BMX3</accession>
<keyword evidence="3" id="KW-1185">Reference proteome</keyword>